<evidence type="ECO:0000313" key="1">
    <source>
        <dbReference type="EMBL" id="CAB4946523.1"/>
    </source>
</evidence>
<dbReference type="PANTHER" id="PTHR11941:SF54">
    <property type="entry name" value="ENOYL-COA HYDRATASE, MITOCHONDRIAL"/>
    <property type="match status" value="1"/>
</dbReference>
<protein>
    <submittedName>
        <fullName evidence="1">Unannotated protein</fullName>
    </submittedName>
</protein>
<dbReference type="Gene3D" id="3.90.226.10">
    <property type="entry name" value="2-enoyl-CoA Hydratase, Chain A, domain 1"/>
    <property type="match status" value="1"/>
</dbReference>
<dbReference type="PANTHER" id="PTHR11941">
    <property type="entry name" value="ENOYL-COA HYDRATASE-RELATED"/>
    <property type="match status" value="1"/>
</dbReference>
<dbReference type="AlphaFoldDB" id="A0A6J7JUE3"/>
<sequence>MSAINTEVGDGVATLTLDRPPVNAVRFEDLTEMLEAFRSVQDRDDVRAVVFTGSGDRAFVAGTDLNELASLTAETAAESVMIVQDLVNLIYSFPVPVISAVNGPALGSGVAIACASDIRIASTKASFILPEVNIGVMGGSAHVARFLPQGRARWMMYTGEPVSCEEAYRFGMVDKMVEPADLMAEARALALTIASKYPPAIRLAKAGLNGSEWLDLQAGYAYECELTVELRRDPGSAEVSRAFLESRTKR</sequence>
<name>A0A6J7JUE3_9ZZZZ</name>
<dbReference type="InterPro" id="IPR001753">
    <property type="entry name" value="Enoyl-CoA_hydra/iso"/>
</dbReference>
<dbReference type="InterPro" id="IPR029045">
    <property type="entry name" value="ClpP/crotonase-like_dom_sf"/>
</dbReference>
<proteinExistence type="predicted"/>
<gene>
    <name evidence="1" type="ORF">UFOPK3773_01160</name>
</gene>
<dbReference type="GO" id="GO:0006635">
    <property type="term" value="P:fatty acid beta-oxidation"/>
    <property type="evidence" value="ECO:0007669"/>
    <property type="project" value="TreeGrafter"/>
</dbReference>
<reference evidence="1" key="1">
    <citation type="submission" date="2020-05" db="EMBL/GenBank/DDBJ databases">
        <authorList>
            <person name="Chiriac C."/>
            <person name="Salcher M."/>
            <person name="Ghai R."/>
            <person name="Kavagutti S V."/>
        </authorList>
    </citation>
    <scope>NUCLEOTIDE SEQUENCE</scope>
</reference>
<dbReference type="GO" id="GO:0003824">
    <property type="term" value="F:catalytic activity"/>
    <property type="evidence" value="ECO:0007669"/>
    <property type="project" value="UniProtKB-ARBA"/>
</dbReference>
<dbReference type="Pfam" id="PF00378">
    <property type="entry name" value="ECH_1"/>
    <property type="match status" value="1"/>
</dbReference>
<accession>A0A6J7JUE3</accession>
<dbReference type="CDD" id="cd06558">
    <property type="entry name" value="crotonase-like"/>
    <property type="match status" value="1"/>
</dbReference>
<dbReference type="EMBL" id="CAFBNF010000125">
    <property type="protein sequence ID" value="CAB4946523.1"/>
    <property type="molecule type" value="Genomic_DNA"/>
</dbReference>
<dbReference type="SUPFAM" id="SSF52096">
    <property type="entry name" value="ClpP/crotonase"/>
    <property type="match status" value="1"/>
</dbReference>
<organism evidence="1">
    <name type="scientific">freshwater metagenome</name>
    <dbReference type="NCBI Taxonomy" id="449393"/>
    <lineage>
        <taxon>unclassified sequences</taxon>
        <taxon>metagenomes</taxon>
        <taxon>ecological metagenomes</taxon>
    </lineage>
</organism>